<sequence>MLTKRQAGKQACSSISFVVRAPCSFRTICADVAVFQKSGDVLMSVANHVTRDYQNLALSDQTHFPESPVHCFAMRFLKEPQQQVEVVICFVEQIFVRFDSLKLRKEGHDFRQNNSAPCAKDKLLEIKLKEVRIKHSKNHEACNRSFVSTCAHVCMDWIDSRPGSAKIEGFISVANLDLASFTNQIS</sequence>
<dbReference type="RefSeq" id="XP_024348121.1">
    <property type="nucleotide sequence ID" value="XM_024497480.1"/>
</dbReference>
<dbReference type="GeneID" id="36343946"/>
<dbReference type="KEGG" id="egl:EGR_08231"/>
<comment type="caution">
    <text evidence="1">The sequence shown here is derived from an EMBL/GenBank/DDBJ whole genome shotgun (WGS) entry which is preliminary data.</text>
</comment>
<dbReference type="Proteomes" id="UP000019149">
    <property type="component" value="Unassembled WGS sequence"/>
</dbReference>
<evidence type="ECO:0000313" key="1">
    <source>
        <dbReference type="EMBL" id="EUB56925.1"/>
    </source>
</evidence>
<dbReference type="EMBL" id="APAU02000099">
    <property type="protein sequence ID" value="EUB56925.1"/>
    <property type="molecule type" value="Genomic_DNA"/>
</dbReference>
<keyword evidence="2" id="KW-1185">Reference proteome</keyword>
<dbReference type="CTD" id="36343946"/>
<gene>
    <name evidence="1" type="ORF">EGR_08231</name>
</gene>
<accession>W6U6T3</accession>
<organism evidence="1 2">
    <name type="scientific">Echinococcus granulosus</name>
    <name type="common">Hydatid tapeworm</name>
    <dbReference type="NCBI Taxonomy" id="6210"/>
    <lineage>
        <taxon>Eukaryota</taxon>
        <taxon>Metazoa</taxon>
        <taxon>Spiralia</taxon>
        <taxon>Lophotrochozoa</taxon>
        <taxon>Platyhelminthes</taxon>
        <taxon>Cestoda</taxon>
        <taxon>Eucestoda</taxon>
        <taxon>Cyclophyllidea</taxon>
        <taxon>Taeniidae</taxon>
        <taxon>Echinococcus</taxon>
        <taxon>Echinococcus granulosus group</taxon>
    </lineage>
</organism>
<evidence type="ECO:0000313" key="2">
    <source>
        <dbReference type="Proteomes" id="UP000019149"/>
    </source>
</evidence>
<protein>
    <submittedName>
        <fullName evidence="1">Uncharacterized protein</fullName>
    </submittedName>
</protein>
<dbReference type="AlphaFoldDB" id="W6U6T3"/>
<proteinExistence type="predicted"/>
<name>W6U6T3_ECHGR</name>
<reference evidence="1 2" key="1">
    <citation type="journal article" date="2013" name="Nat. Genet.">
        <title>The genome of the hydatid tapeworm Echinococcus granulosus.</title>
        <authorList>
            <person name="Zheng H."/>
            <person name="Zhang W."/>
            <person name="Zhang L."/>
            <person name="Zhang Z."/>
            <person name="Li J."/>
            <person name="Lu G."/>
            <person name="Zhu Y."/>
            <person name="Wang Y."/>
            <person name="Huang Y."/>
            <person name="Liu J."/>
            <person name="Kang H."/>
            <person name="Chen J."/>
            <person name="Wang L."/>
            <person name="Chen A."/>
            <person name="Yu S."/>
            <person name="Gao Z."/>
            <person name="Jin L."/>
            <person name="Gu W."/>
            <person name="Wang Z."/>
            <person name="Zhao L."/>
            <person name="Shi B."/>
            <person name="Wen H."/>
            <person name="Lin R."/>
            <person name="Jones M.K."/>
            <person name="Brejova B."/>
            <person name="Vinar T."/>
            <person name="Zhao G."/>
            <person name="McManus D.P."/>
            <person name="Chen Z."/>
            <person name="Zhou Y."/>
            <person name="Wang S."/>
        </authorList>
    </citation>
    <scope>NUCLEOTIDE SEQUENCE [LARGE SCALE GENOMIC DNA]</scope>
</reference>